<reference evidence="1" key="2">
    <citation type="journal article" date="2015" name="Fish Shellfish Immunol.">
        <title>Early steps in the European eel (Anguilla anguilla)-Vibrio vulnificus interaction in the gills: Role of the RtxA13 toxin.</title>
        <authorList>
            <person name="Callol A."/>
            <person name="Pajuelo D."/>
            <person name="Ebbesson L."/>
            <person name="Teles M."/>
            <person name="MacKenzie S."/>
            <person name="Amaro C."/>
        </authorList>
    </citation>
    <scope>NUCLEOTIDE SEQUENCE</scope>
</reference>
<dbReference type="EMBL" id="GBXM01073187">
    <property type="protein sequence ID" value="JAH35390.1"/>
    <property type="molecule type" value="Transcribed_RNA"/>
</dbReference>
<organism evidence="1">
    <name type="scientific">Anguilla anguilla</name>
    <name type="common">European freshwater eel</name>
    <name type="synonym">Muraena anguilla</name>
    <dbReference type="NCBI Taxonomy" id="7936"/>
    <lineage>
        <taxon>Eukaryota</taxon>
        <taxon>Metazoa</taxon>
        <taxon>Chordata</taxon>
        <taxon>Craniata</taxon>
        <taxon>Vertebrata</taxon>
        <taxon>Euteleostomi</taxon>
        <taxon>Actinopterygii</taxon>
        <taxon>Neopterygii</taxon>
        <taxon>Teleostei</taxon>
        <taxon>Anguilliformes</taxon>
        <taxon>Anguillidae</taxon>
        <taxon>Anguilla</taxon>
    </lineage>
</organism>
<protein>
    <submittedName>
        <fullName evidence="1">Uncharacterized protein</fullName>
    </submittedName>
</protein>
<sequence>MKGYSNKFSGPSPHKPNNPLFLDTLLLYCAVTQNTETQTKQTTHSKVGD</sequence>
<evidence type="ECO:0000313" key="1">
    <source>
        <dbReference type="EMBL" id="JAH35390.1"/>
    </source>
</evidence>
<reference evidence="1" key="1">
    <citation type="submission" date="2014-11" db="EMBL/GenBank/DDBJ databases">
        <authorList>
            <person name="Amaro Gonzalez C."/>
        </authorList>
    </citation>
    <scope>NUCLEOTIDE SEQUENCE</scope>
</reference>
<dbReference type="EMBL" id="GBXM01093122">
    <property type="protein sequence ID" value="JAH15455.1"/>
    <property type="molecule type" value="Transcribed_RNA"/>
</dbReference>
<name>A0A0E9S413_ANGAN</name>
<accession>A0A0E9S413</accession>
<dbReference type="AlphaFoldDB" id="A0A0E9S413"/>
<proteinExistence type="predicted"/>